<reference evidence="4" key="1">
    <citation type="submission" date="2016-10" db="EMBL/GenBank/DDBJ databases">
        <authorList>
            <person name="Varghese N."/>
            <person name="Submissions S."/>
        </authorList>
    </citation>
    <scope>NUCLEOTIDE SEQUENCE [LARGE SCALE GENOMIC DNA]</scope>
    <source>
        <strain evidence="4">CPCC 202695</strain>
    </source>
</reference>
<reference evidence="2" key="3">
    <citation type="submission" date="2022-06" db="EMBL/GenBank/DDBJ databases">
        <title>Genomic Encyclopedia of Type Strains, Phase III (KMG-III): the genomes of soil and plant-associated and newly described type strains.</title>
        <authorList>
            <person name="Whitman W."/>
        </authorList>
    </citation>
    <scope>NUCLEOTIDE SEQUENCE</scope>
    <source>
        <strain evidence="2">CPCC 202695</strain>
    </source>
</reference>
<dbReference type="InterPro" id="IPR020471">
    <property type="entry name" value="AKR"/>
</dbReference>
<dbReference type="EMBL" id="LT629755">
    <property type="protein sequence ID" value="SDS93705.1"/>
    <property type="molecule type" value="Genomic_DNA"/>
</dbReference>
<dbReference type="InterPro" id="IPR023210">
    <property type="entry name" value="NADP_OxRdtase_dom"/>
</dbReference>
<evidence type="ECO:0000259" key="1">
    <source>
        <dbReference type="Pfam" id="PF00248"/>
    </source>
</evidence>
<name>A0A1H1W9H2_9MICO</name>
<dbReference type="EMBL" id="SODL02000001">
    <property type="protein sequence ID" value="MCP2366117.1"/>
    <property type="molecule type" value="Genomic_DNA"/>
</dbReference>
<evidence type="ECO:0000313" key="4">
    <source>
        <dbReference type="Proteomes" id="UP000199482"/>
    </source>
</evidence>
<dbReference type="RefSeq" id="WP_092672148.1">
    <property type="nucleotide sequence ID" value="NZ_BMDN01000001.1"/>
</dbReference>
<dbReference type="EC" id="1.1.1.122" evidence="2"/>
<dbReference type="Gene3D" id="3.20.20.100">
    <property type="entry name" value="NADP-dependent oxidoreductase domain"/>
    <property type="match status" value="1"/>
</dbReference>
<dbReference type="InterPro" id="IPR044477">
    <property type="entry name" value="FDH-like"/>
</dbReference>
<dbReference type="FunFam" id="3.20.20.100:FF:000039">
    <property type="entry name" value="Putative oxidoreductase"/>
    <property type="match status" value="1"/>
</dbReference>
<dbReference type="Proteomes" id="UP000893823">
    <property type="component" value="Unassembled WGS sequence"/>
</dbReference>
<proteinExistence type="predicted"/>
<dbReference type="SUPFAM" id="SSF51430">
    <property type="entry name" value="NAD(P)-linked oxidoreductase"/>
    <property type="match status" value="1"/>
</dbReference>
<gene>
    <name evidence="2" type="ORF">BCL57_000259</name>
    <name evidence="3" type="ORF">SAMN04489721_2188</name>
</gene>
<organism evidence="3 4">
    <name type="scientific">Agromyces flavus</name>
    <dbReference type="NCBI Taxonomy" id="589382"/>
    <lineage>
        <taxon>Bacteria</taxon>
        <taxon>Bacillati</taxon>
        <taxon>Actinomycetota</taxon>
        <taxon>Actinomycetes</taxon>
        <taxon>Micrococcales</taxon>
        <taxon>Microbacteriaceae</taxon>
        <taxon>Agromyces</taxon>
    </lineage>
</organism>
<dbReference type="OrthoDB" id="9768851at2"/>
<dbReference type="GO" id="GO:0047834">
    <property type="term" value="F:D-threo-aldose 1-dehydrogenase activity"/>
    <property type="evidence" value="ECO:0007669"/>
    <property type="project" value="UniProtKB-EC"/>
</dbReference>
<accession>A0A1H1W9H2</accession>
<dbReference type="STRING" id="589382.SAMN04489721_2188"/>
<keyword evidence="5" id="KW-1185">Reference proteome</keyword>
<feature type="domain" description="NADP-dependent oxidoreductase" evidence="1">
    <location>
        <begin position="14"/>
        <end position="314"/>
    </location>
</feature>
<dbReference type="InterPro" id="IPR036812">
    <property type="entry name" value="NAD(P)_OxRdtase_dom_sf"/>
</dbReference>
<dbReference type="AlphaFoldDB" id="A0A1H1W9H2"/>
<evidence type="ECO:0000313" key="5">
    <source>
        <dbReference type="Proteomes" id="UP000893823"/>
    </source>
</evidence>
<dbReference type="Proteomes" id="UP000199482">
    <property type="component" value="Chromosome I"/>
</dbReference>
<protein>
    <submittedName>
        <fullName evidence="3">D-threo-aldose 1-dehydrogenase</fullName>
        <ecNumber evidence="2">1.1.1.122</ecNumber>
    </submittedName>
</protein>
<dbReference type="PANTHER" id="PTHR42686">
    <property type="entry name" value="GH17980P-RELATED"/>
    <property type="match status" value="1"/>
</dbReference>
<dbReference type="Pfam" id="PF00248">
    <property type="entry name" value="Aldo_ket_red"/>
    <property type="match status" value="1"/>
</dbReference>
<dbReference type="PANTHER" id="PTHR42686:SF1">
    <property type="entry name" value="GH17980P-RELATED"/>
    <property type="match status" value="1"/>
</dbReference>
<sequence>MLSRTLRSGAALTEIGFGAAQIGNLYRPTGDDEARAAVDTAWDAGIRYFDTAPHYGLGLSERRLGAALRTRPRDEYVLSTKVGRLLVPNDAPEGAMDDQGFAVPATVRREWDLSRDGIRRSVDESLERLGLDRIDIAYLHDPDEHGPQAHAEAIPALIELREEGVVGAVGAGMNQSAMPAEFVRRHDVDVIMLAGRYTLLEQGALDDLLPAAVERGVRIVAAAVYNSGLLSKPRPTADAQYDYAPAPAEVLARANAIADVCEAFGLTLPEAAIAFPLRHPAVASVVVGLRTAGQVEGTVERYAADIPEDFWRSLSERGLVRDA</sequence>
<evidence type="ECO:0000313" key="3">
    <source>
        <dbReference type="EMBL" id="SDS93705.1"/>
    </source>
</evidence>
<dbReference type="GO" id="GO:0005829">
    <property type="term" value="C:cytosol"/>
    <property type="evidence" value="ECO:0007669"/>
    <property type="project" value="TreeGrafter"/>
</dbReference>
<evidence type="ECO:0000313" key="2">
    <source>
        <dbReference type="EMBL" id="MCP2366117.1"/>
    </source>
</evidence>
<dbReference type="CDD" id="cd19162">
    <property type="entry name" value="AKR_FDH"/>
    <property type="match status" value="1"/>
</dbReference>
<reference evidence="3" key="2">
    <citation type="submission" date="2016-10" db="EMBL/GenBank/DDBJ databases">
        <authorList>
            <person name="de Groot N.N."/>
        </authorList>
    </citation>
    <scope>NUCLEOTIDE SEQUENCE [LARGE SCALE GENOMIC DNA]</scope>
    <source>
        <strain evidence="3">CPCC 202695</strain>
    </source>
</reference>
<keyword evidence="2" id="KW-0560">Oxidoreductase</keyword>